<dbReference type="GO" id="GO:0005868">
    <property type="term" value="C:cytoplasmic dynein complex"/>
    <property type="evidence" value="ECO:0007669"/>
    <property type="project" value="InterPro"/>
</dbReference>
<evidence type="ECO:0000256" key="8">
    <source>
        <dbReference type="ARBA" id="ARBA00023175"/>
    </source>
</evidence>
<evidence type="ECO:0000313" key="12">
    <source>
        <dbReference type="Proteomes" id="UP001310594"/>
    </source>
</evidence>
<keyword evidence="6" id="KW-0067">ATP-binding</keyword>
<name>A0AAN7VP48_9PEZI</name>
<dbReference type="AlphaFoldDB" id="A0AAN7VP48"/>
<evidence type="ECO:0000256" key="1">
    <source>
        <dbReference type="ARBA" id="ARBA00004245"/>
    </source>
</evidence>
<feature type="region of interest" description="Disordered" evidence="10">
    <location>
        <begin position="498"/>
        <end position="535"/>
    </location>
</feature>
<keyword evidence="9" id="KW-0206">Cytoskeleton</keyword>
<dbReference type="GO" id="GO:0000226">
    <property type="term" value="P:microtubule cytoskeleton organization"/>
    <property type="evidence" value="ECO:0007669"/>
    <property type="project" value="TreeGrafter"/>
</dbReference>
<keyword evidence="5" id="KW-0547">Nucleotide-binding</keyword>
<dbReference type="PANTHER" id="PTHR12688:SF0">
    <property type="entry name" value="DYNEIN LIGHT INTERMEDIATE CHAIN"/>
    <property type="match status" value="1"/>
</dbReference>
<dbReference type="GO" id="GO:0005874">
    <property type="term" value="C:microtubule"/>
    <property type="evidence" value="ECO:0007669"/>
    <property type="project" value="UniProtKB-KW"/>
</dbReference>
<evidence type="ECO:0000313" key="11">
    <source>
        <dbReference type="EMBL" id="KAK5696111.1"/>
    </source>
</evidence>
<reference evidence="11" key="1">
    <citation type="submission" date="2023-08" db="EMBL/GenBank/DDBJ databases">
        <title>Black Yeasts Isolated from many extreme environments.</title>
        <authorList>
            <person name="Coleine C."/>
            <person name="Stajich J.E."/>
            <person name="Selbmann L."/>
        </authorList>
    </citation>
    <scope>NUCLEOTIDE SEQUENCE</scope>
    <source>
        <strain evidence="11">CCFEE 5810</strain>
    </source>
</reference>
<evidence type="ECO:0000256" key="6">
    <source>
        <dbReference type="ARBA" id="ARBA00022840"/>
    </source>
</evidence>
<feature type="region of interest" description="Disordered" evidence="10">
    <location>
        <begin position="62"/>
        <end position="98"/>
    </location>
</feature>
<keyword evidence="7" id="KW-0243">Dynein</keyword>
<feature type="compositionally biased region" description="Gly residues" evidence="10">
    <location>
        <begin position="512"/>
        <end position="534"/>
    </location>
</feature>
<protein>
    <recommendedName>
        <fullName evidence="13">Dynein light intermediate chain</fullName>
    </recommendedName>
</protein>
<organism evidence="11 12">
    <name type="scientific">Elasticomyces elasticus</name>
    <dbReference type="NCBI Taxonomy" id="574655"/>
    <lineage>
        <taxon>Eukaryota</taxon>
        <taxon>Fungi</taxon>
        <taxon>Dikarya</taxon>
        <taxon>Ascomycota</taxon>
        <taxon>Pezizomycotina</taxon>
        <taxon>Dothideomycetes</taxon>
        <taxon>Dothideomycetidae</taxon>
        <taxon>Mycosphaerellales</taxon>
        <taxon>Teratosphaeriaceae</taxon>
        <taxon>Elasticomyces</taxon>
    </lineage>
</organism>
<feature type="compositionally biased region" description="Gly residues" evidence="10">
    <location>
        <begin position="639"/>
        <end position="648"/>
    </location>
</feature>
<dbReference type="InterPro" id="IPR008467">
    <property type="entry name" value="Dynein1_light_intermed_chain"/>
</dbReference>
<evidence type="ECO:0000256" key="2">
    <source>
        <dbReference type="ARBA" id="ARBA00022448"/>
    </source>
</evidence>
<comment type="subcellular location">
    <subcellularLocation>
        <location evidence="1">Cytoplasm</location>
        <location evidence="1">Cytoskeleton</location>
    </subcellularLocation>
</comment>
<dbReference type="InterPro" id="IPR022780">
    <property type="entry name" value="Dynein_light_int_chain"/>
</dbReference>
<keyword evidence="2" id="KW-0813">Transport</keyword>
<keyword evidence="8" id="KW-0505">Motor protein</keyword>
<feature type="region of interest" description="Disordered" evidence="10">
    <location>
        <begin position="376"/>
        <end position="441"/>
    </location>
</feature>
<feature type="compositionally biased region" description="Basic and acidic residues" evidence="10">
    <location>
        <begin position="381"/>
        <end position="398"/>
    </location>
</feature>
<evidence type="ECO:0000256" key="7">
    <source>
        <dbReference type="ARBA" id="ARBA00023017"/>
    </source>
</evidence>
<keyword evidence="4" id="KW-0493">Microtubule</keyword>
<evidence type="ECO:0000256" key="4">
    <source>
        <dbReference type="ARBA" id="ARBA00022701"/>
    </source>
</evidence>
<feature type="compositionally biased region" description="Gly residues" evidence="10">
    <location>
        <begin position="559"/>
        <end position="572"/>
    </location>
</feature>
<feature type="region of interest" description="Disordered" evidence="10">
    <location>
        <begin position="554"/>
        <end position="660"/>
    </location>
</feature>
<feature type="compositionally biased region" description="Basic and acidic residues" evidence="10">
    <location>
        <begin position="86"/>
        <end position="98"/>
    </location>
</feature>
<dbReference type="Pfam" id="PF05783">
    <property type="entry name" value="DLIC"/>
    <property type="match status" value="2"/>
</dbReference>
<sequence>MATLPHRAIAPPPPATRSDIPPKRQKQARPTEIWSNLLRRTREAQARNRSHSIQHRELIICGGSPTDQHSFVQSLARPPPPQPPSRNRDVQRQQKVRGEVKLSNRFAYGYGHVTLYTPPEQQGGGLQGFLGGESEEAVRLDVHTVPEAEEGYERTLRRLLGEKKGKDEGMDGDVDEGFAGGDVKGRRPAVAILLSWKEPWKFLALLRRWLQLLASALLPADAAPEDPLEVLKEHKIALTVVVQHVEAQEALEREDYREETFDYISQCLRTCILPLSAALVYTSASLPPQQPGSPLSEIQKVLYASLSLDLTPLSPATAKGTTTTNRAELAPKHCLVDRMAILIPSNWDSAGKIRLLSETFTPETVLDAWKADLNIPLHQPPNREPDGAAITDDTKGEQPTKPGASRPSSRETEQVFTSTSSDAGEEDPSLTARTLSPPRNPVSAIATYENAILDPNAHKAPQPPKIEVTTKPDQLFLGEMRGHLLHLEAEDAKAAAKLGESGRDRVATTGSAVGGKSGVGVPGGEQTGALGGLGDVQFNVGGVSYNAEAAIERLRKGESPGGGGGREGGYGGLASSSPRTTTPRPPRREDREVSTSTPLGGGQREVSTGSGSARAGGGKAEDLPVDDLKEYFRSLAKRSGGGTDGGSGASTPSRGPSGKT</sequence>
<comment type="caution">
    <text evidence="11">The sequence shown here is derived from an EMBL/GenBank/DDBJ whole genome shotgun (WGS) entry which is preliminary data.</text>
</comment>
<dbReference type="Proteomes" id="UP001310594">
    <property type="component" value="Unassembled WGS sequence"/>
</dbReference>
<dbReference type="GO" id="GO:0045504">
    <property type="term" value="F:dynein heavy chain binding"/>
    <property type="evidence" value="ECO:0007669"/>
    <property type="project" value="TreeGrafter"/>
</dbReference>
<dbReference type="EMBL" id="JAVRQU010000013">
    <property type="protein sequence ID" value="KAK5696111.1"/>
    <property type="molecule type" value="Genomic_DNA"/>
</dbReference>
<evidence type="ECO:0008006" key="13">
    <source>
        <dbReference type="Google" id="ProtNLM"/>
    </source>
</evidence>
<evidence type="ECO:0000256" key="9">
    <source>
        <dbReference type="ARBA" id="ARBA00023212"/>
    </source>
</evidence>
<evidence type="ECO:0000256" key="10">
    <source>
        <dbReference type="SAM" id="MobiDB-lite"/>
    </source>
</evidence>
<feature type="compositionally biased region" description="Basic and acidic residues" evidence="10">
    <location>
        <begin position="619"/>
        <end position="632"/>
    </location>
</feature>
<evidence type="ECO:0000256" key="5">
    <source>
        <dbReference type="ARBA" id="ARBA00022741"/>
    </source>
</evidence>
<dbReference type="GO" id="GO:0035974">
    <property type="term" value="C:meiotic spindle pole body"/>
    <property type="evidence" value="ECO:0007669"/>
    <property type="project" value="TreeGrafter"/>
</dbReference>
<feature type="region of interest" description="Disordered" evidence="10">
    <location>
        <begin position="1"/>
        <end position="36"/>
    </location>
</feature>
<dbReference type="PANTHER" id="PTHR12688">
    <property type="entry name" value="DYNEIN LIGHT INTERMEDIATE CHAIN"/>
    <property type="match status" value="1"/>
</dbReference>
<proteinExistence type="predicted"/>
<accession>A0AAN7VP48</accession>
<dbReference type="GO" id="GO:0005524">
    <property type="term" value="F:ATP binding"/>
    <property type="evidence" value="ECO:0007669"/>
    <property type="project" value="UniProtKB-KW"/>
</dbReference>
<dbReference type="GO" id="GO:0007018">
    <property type="term" value="P:microtubule-based movement"/>
    <property type="evidence" value="ECO:0007669"/>
    <property type="project" value="InterPro"/>
</dbReference>
<gene>
    <name evidence="11" type="ORF">LTR97_008531</name>
</gene>
<evidence type="ECO:0000256" key="3">
    <source>
        <dbReference type="ARBA" id="ARBA00022490"/>
    </source>
</evidence>
<keyword evidence="3" id="KW-0963">Cytoplasm</keyword>